<dbReference type="OrthoDB" id="77201at2759"/>
<protein>
    <recommendedName>
        <fullName evidence="6">Probable glucan endo-1,3-beta-glucosidase eglC</fullName>
        <ecNumber evidence="5">3.2.1.39</ecNumber>
    </recommendedName>
    <alternativeName>
        <fullName evidence="20">Endo-1,3-beta-glucanase eglC</fullName>
    </alternativeName>
    <alternativeName>
        <fullName evidence="21">Laminarinase eglC</fullName>
    </alternativeName>
</protein>
<keyword evidence="15" id="KW-0119">Carbohydrate metabolism</keyword>
<feature type="compositionally biased region" description="Polar residues" evidence="23">
    <location>
        <begin position="405"/>
        <end position="414"/>
    </location>
</feature>
<evidence type="ECO:0000256" key="12">
    <source>
        <dbReference type="ARBA" id="ARBA00022801"/>
    </source>
</evidence>
<dbReference type="GO" id="GO:0005576">
    <property type="term" value="C:extracellular region"/>
    <property type="evidence" value="ECO:0007669"/>
    <property type="project" value="TreeGrafter"/>
</dbReference>
<gene>
    <name evidence="24" type="ORF">BCR38DRAFT_293504</name>
</gene>
<comment type="function">
    <text evidence="19">Glucanases play a role in cell expansion during growth, in cell-cell fusion during mating, and in spore release during sporulation. This enzyme may be involved in beta-glucan degradation and also function biosynthetically as a transglycosylase.</text>
</comment>
<evidence type="ECO:0000256" key="14">
    <source>
        <dbReference type="ARBA" id="ARBA00023180"/>
    </source>
</evidence>
<dbReference type="SUPFAM" id="SSF51445">
    <property type="entry name" value="(Trans)glycosidases"/>
    <property type="match status" value="1"/>
</dbReference>
<dbReference type="FunCoup" id="A0A1Y2DVN6">
    <property type="interactions" value="399"/>
</dbReference>
<evidence type="ECO:0000256" key="6">
    <source>
        <dbReference type="ARBA" id="ARBA00019762"/>
    </source>
</evidence>
<keyword evidence="13" id="KW-0472">Membrane</keyword>
<feature type="non-terminal residue" evidence="24">
    <location>
        <position position="1"/>
    </location>
</feature>
<feature type="region of interest" description="Disordered" evidence="23">
    <location>
        <begin position="341"/>
        <end position="414"/>
    </location>
</feature>
<feature type="compositionally biased region" description="Low complexity" evidence="23">
    <location>
        <begin position="362"/>
        <end position="404"/>
    </location>
</feature>
<evidence type="ECO:0000256" key="20">
    <source>
        <dbReference type="ARBA" id="ARBA00032134"/>
    </source>
</evidence>
<evidence type="ECO:0000256" key="22">
    <source>
        <dbReference type="RuleBase" id="RU004335"/>
    </source>
</evidence>
<evidence type="ECO:0000256" key="21">
    <source>
        <dbReference type="ARBA" id="ARBA00032906"/>
    </source>
</evidence>
<dbReference type="PANTHER" id="PTHR16631:SF13">
    <property type="entry name" value="GLUCAN ENDO-1,3-BETA-GLUCOSIDASE EGLC-RELATED"/>
    <property type="match status" value="1"/>
</dbReference>
<organism evidence="24 25">
    <name type="scientific">Pseudomassariella vexata</name>
    <dbReference type="NCBI Taxonomy" id="1141098"/>
    <lineage>
        <taxon>Eukaryota</taxon>
        <taxon>Fungi</taxon>
        <taxon>Dikarya</taxon>
        <taxon>Ascomycota</taxon>
        <taxon>Pezizomycotina</taxon>
        <taxon>Sordariomycetes</taxon>
        <taxon>Xylariomycetidae</taxon>
        <taxon>Amphisphaeriales</taxon>
        <taxon>Pseudomassariaceae</taxon>
        <taxon>Pseudomassariella</taxon>
    </lineage>
</organism>
<keyword evidence="18" id="KW-0624">Polysaccharide degradation</keyword>
<evidence type="ECO:0000256" key="8">
    <source>
        <dbReference type="ARBA" id="ARBA00022512"/>
    </source>
</evidence>
<comment type="similarity">
    <text evidence="4 22">Belongs to the glycosyl hydrolase 17 family.</text>
</comment>
<keyword evidence="25" id="KW-1185">Reference proteome</keyword>
<dbReference type="Proteomes" id="UP000193689">
    <property type="component" value="Unassembled WGS sequence"/>
</dbReference>
<dbReference type="GO" id="GO:0071555">
    <property type="term" value="P:cell wall organization"/>
    <property type="evidence" value="ECO:0007669"/>
    <property type="project" value="UniProtKB-KW"/>
</dbReference>
<evidence type="ECO:0000256" key="9">
    <source>
        <dbReference type="ARBA" id="ARBA00022525"/>
    </source>
</evidence>
<feature type="region of interest" description="Disordered" evidence="23">
    <location>
        <begin position="309"/>
        <end position="329"/>
    </location>
</feature>
<keyword evidence="10" id="KW-0336">GPI-anchor</keyword>
<evidence type="ECO:0000256" key="19">
    <source>
        <dbReference type="ARBA" id="ARBA00025152"/>
    </source>
</evidence>
<evidence type="ECO:0000256" key="2">
    <source>
        <dbReference type="ARBA" id="ARBA00004191"/>
    </source>
</evidence>
<dbReference type="GO" id="GO:0098552">
    <property type="term" value="C:side of membrane"/>
    <property type="evidence" value="ECO:0007669"/>
    <property type="project" value="UniProtKB-KW"/>
</dbReference>
<proteinExistence type="inferred from homology"/>
<dbReference type="GeneID" id="63770690"/>
<evidence type="ECO:0000256" key="5">
    <source>
        <dbReference type="ARBA" id="ARBA00012780"/>
    </source>
</evidence>
<evidence type="ECO:0000256" key="15">
    <source>
        <dbReference type="ARBA" id="ARBA00023277"/>
    </source>
</evidence>
<dbReference type="GO" id="GO:0005886">
    <property type="term" value="C:plasma membrane"/>
    <property type="evidence" value="ECO:0007669"/>
    <property type="project" value="UniProtKB-SubCell"/>
</dbReference>
<evidence type="ECO:0000256" key="18">
    <source>
        <dbReference type="ARBA" id="ARBA00023326"/>
    </source>
</evidence>
<comment type="caution">
    <text evidence="24">The sequence shown here is derived from an EMBL/GenBank/DDBJ whole genome shotgun (WGS) entry which is preliminary data.</text>
</comment>
<dbReference type="RefSeq" id="XP_040714841.1">
    <property type="nucleotide sequence ID" value="XM_040854478.1"/>
</dbReference>
<comment type="subcellular location">
    <subcellularLocation>
        <location evidence="3">Cell membrane</location>
        <topology evidence="3">Lipid-anchor</topology>
        <topology evidence="3">GPI-anchor</topology>
    </subcellularLocation>
    <subcellularLocation>
        <location evidence="2">Secreted</location>
        <location evidence="2">Cell wall</location>
    </subcellularLocation>
</comment>
<keyword evidence="14" id="KW-0325">Glycoprotein</keyword>
<dbReference type="Gene3D" id="3.20.20.80">
    <property type="entry name" value="Glycosidases"/>
    <property type="match status" value="1"/>
</dbReference>
<keyword evidence="9" id="KW-0964">Secreted</keyword>
<accession>A0A1Y2DVN6</accession>
<keyword evidence="16" id="KW-0449">Lipoprotein</keyword>
<keyword evidence="17" id="KW-0961">Cell wall biogenesis/degradation</keyword>
<keyword evidence="7" id="KW-1003">Cell membrane</keyword>
<evidence type="ECO:0000256" key="3">
    <source>
        <dbReference type="ARBA" id="ARBA00004609"/>
    </source>
</evidence>
<dbReference type="InterPro" id="IPR017853">
    <property type="entry name" value="GH"/>
</dbReference>
<evidence type="ECO:0000256" key="16">
    <source>
        <dbReference type="ARBA" id="ARBA00023288"/>
    </source>
</evidence>
<dbReference type="InterPro" id="IPR000490">
    <property type="entry name" value="Glyco_hydro_17"/>
</dbReference>
<keyword evidence="8" id="KW-0134">Cell wall</keyword>
<evidence type="ECO:0000256" key="7">
    <source>
        <dbReference type="ARBA" id="ARBA00022475"/>
    </source>
</evidence>
<dbReference type="STRING" id="1141098.A0A1Y2DVN6"/>
<dbReference type="PANTHER" id="PTHR16631">
    <property type="entry name" value="GLUCAN 1,3-BETA-GLUCOSIDASE"/>
    <property type="match status" value="1"/>
</dbReference>
<feature type="compositionally biased region" description="Low complexity" evidence="23">
    <location>
        <begin position="341"/>
        <end position="354"/>
    </location>
</feature>
<dbReference type="EMBL" id="MCFJ01000008">
    <property type="protein sequence ID" value="ORY63184.1"/>
    <property type="molecule type" value="Genomic_DNA"/>
</dbReference>
<dbReference type="AlphaFoldDB" id="A0A1Y2DVN6"/>
<evidence type="ECO:0000256" key="1">
    <source>
        <dbReference type="ARBA" id="ARBA00000382"/>
    </source>
</evidence>
<name>A0A1Y2DVN6_9PEZI</name>
<evidence type="ECO:0000256" key="17">
    <source>
        <dbReference type="ARBA" id="ARBA00023316"/>
    </source>
</evidence>
<evidence type="ECO:0000256" key="4">
    <source>
        <dbReference type="ARBA" id="ARBA00008773"/>
    </source>
</evidence>
<dbReference type="GO" id="GO:0042973">
    <property type="term" value="F:glucan endo-1,3-beta-D-glucosidase activity"/>
    <property type="evidence" value="ECO:0007669"/>
    <property type="project" value="UniProtKB-EC"/>
</dbReference>
<evidence type="ECO:0000256" key="23">
    <source>
        <dbReference type="SAM" id="MobiDB-lite"/>
    </source>
</evidence>
<comment type="catalytic activity">
    <reaction evidence="1">
        <text>Hydrolysis of (1-&gt;3)-beta-D-glucosidic linkages in (1-&gt;3)-beta-D-glucans.</text>
        <dbReference type="EC" id="3.2.1.39"/>
    </reaction>
</comment>
<dbReference type="GO" id="GO:0000272">
    <property type="term" value="P:polysaccharide catabolic process"/>
    <property type="evidence" value="ECO:0007669"/>
    <property type="project" value="UniProtKB-KW"/>
</dbReference>
<evidence type="ECO:0000256" key="13">
    <source>
        <dbReference type="ARBA" id="ARBA00023136"/>
    </source>
</evidence>
<evidence type="ECO:0000313" key="24">
    <source>
        <dbReference type="EMBL" id="ORY63184.1"/>
    </source>
</evidence>
<sequence length="414" mass="41654">LALASTASAAIKGFNYGSTFTTGAAKTQSDFETEFTTAQNLAGTSGFTSARLYTMVQGGTTNSPIEAIPAAIKTKTSLLLGLWSSGDTFDNEIAALKSAIETYGDDFASLVDGISVGSEDLYRNSPTGIAAGSYVGADPDTIVDYINQVKEVIAGTSLSGAAIGHVDTWTAWVNGSNAGVVEACDWIGFDGYPYFEDTVANDISQGAIRFDEGVAKTQAAVGDKPIWITETGWPVSGDQVGDGVASLENAKTFWDEVGCAKLFDQVNTWWYVLQDAAPQTPSPSFGIVTDLSTTPLYDLSCDNVTVASSSSAASGKGSSTKTVSSSTKATGSAVATATGAAYSTGSGSSSNSTGSGSGSGSSGSSAGSSSNSTYTTSSPSSTTDSSSGATSSSSSTAVPVNSASGLQSASFGAL</sequence>
<dbReference type="FunFam" id="3.20.20.80:FF:000233">
    <property type="entry name" value="Probable glucan endo-1,3-beta-glucosidase eglC"/>
    <property type="match status" value="1"/>
</dbReference>
<evidence type="ECO:0000313" key="25">
    <source>
        <dbReference type="Proteomes" id="UP000193689"/>
    </source>
</evidence>
<evidence type="ECO:0000256" key="11">
    <source>
        <dbReference type="ARBA" id="ARBA00022729"/>
    </source>
</evidence>
<reference evidence="24 25" key="1">
    <citation type="submission" date="2016-07" db="EMBL/GenBank/DDBJ databases">
        <title>Pervasive Adenine N6-methylation of Active Genes in Fungi.</title>
        <authorList>
            <consortium name="DOE Joint Genome Institute"/>
            <person name="Mondo S.J."/>
            <person name="Dannebaum R.O."/>
            <person name="Kuo R.C."/>
            <person name="Labutti K."/>
            <person name="Haridas S."/>
            <person name="Kuo A."/>
            <person name="Salamov A."/>
            <person name="Ahrendt S.R."/>
            <person name="Lipzen A."/>
            <person name="Sullivan W."/>
            <person name="Andreopoulos W.B."/>
            <person name="Clum A."/>
            <person name="Lindquist E."/>
            <person name="Daum C."/>
            <person name="Ramamoorthy G.K."/>
            <person name="Gryganskyi A."/>
            <person name="Culley D."/>
            <person name="Magnuson J.K."/>
            <person name="James T.Y."/>
            <person name="O'Malley M.A."/>
            <person name="Stajich J.E."/>
            <person name="Spatafora J.W."/>
            <person name="Visel A."/>
            <person name="Grigoriev I.V."/>
        </authorList>
    </citation>
    <scope>NUCLEOTIDE SEQUENCE [LARGE SCALE GENOMIC DNA]</scope>
    <source>
        <strain evidence="24 25">CBS 129021</strain>
    </source>
</reference>
<dbReference type="Pfam" id="PF00332">
    <property type="entry name" value="Glyco_hydro_17"/>
    <property type="match status" value="1"/>
</dbReference>
<dbReference type="GO" id="GO:0009986">
    <property type="term" value="C:cell surface"/>
    <property type="evidence" value="ECO:0007669"/>
    <property type="project" value="TreeGrafter"/>
</dbReference>
<dbReference type="GO" id="GO:0009277">
    <property type="term" value="C:fungal-type cell wall"/>
    <property type="evidence" value="ECO:0007669"/>
    <property type="project" value="TreeGrafter"/>
</dbReference>
<dbReference type="InterPro" id="IPR050732">
    <property type="entry name" value="Beta-glucan_modifiers"/>
</dbReference>
<keyword evidence="11" id="KW-0732">Signal</keyword>
<keyword evidence="12 24" id="KW-0378">Hydrolase</keyword>
<evidence type="ECO:0000256" key="10">
    <source>
        <dbReference type="ARBA" id="ARBA00022622"/>
    </source>
</evidence>
<feature type="non-terminal residue" evidence="24">
    <location>
        <position position="414"/>
    </location>
</feature>
<dbReference type="EC" id="3.2.1.39" evidence="5"/>
<dbReference type="InParanoid" id="A0A1Y2DVN6"/>